<keyword evidence="2" id="KW-0472">Membrane</keyword>
<keyword evidence="5" id="KW-1185">Reference proteome</keyword>
<protein>
    <submittedName>
        <fullName evidence="4">Pilus assembly protein</fullName>
    </submittedName>
</protein>
<feature type="compositionally biased region" description="Basic and acidic residues" evidence="1">
    <location>
        <begin position="136"/>
        <end position="145"/>
    </location>
</feature>
<dbReference type="RefSeq" id="WP_187751904.1">
    <property type="nucleotide sequence ID" value="NZ_CP060828.1"/>
</dbReference>
<name>A0A7H0IQB5_9ACTN</name>
<evidence type="ECO:0000313" key="4">
    <source>
        <dbReference type="EMBL" id="QNP74981.1"/>
    </source>
</evidence>
<evidence type="ECO:0000313" key="5">
    <source>
        <dbReference type="Proteomes" id="UP000516052"/>
    </source>
</evidence>
<feature type="transmembrane region" description="Helical" evidence="2">
    <location>
        <begin position="12"/>
        <end position="30"/>
    </location>
</feature>
<proteinExistence type="predicted"/>
<dbReference type="KEGG" id="sroi:IAG44_39920"/>
<evidence type="ECO:0000256" key="1">
    <source>
        <dbReference type="SAM" id="MobiDB-lite"/>
    </source>
</evidence>
<evidence type="ECO:0000256" key="2">
    <source>
        <dbReference type="SAM" id="Phobius"/>
    </source>
</evidence>
<accession>A0A7H0IQB5</accession>
<dbReference type="EMBL" id="CP060828">
    <property type="protein sequence ID" value="QNP74981.1"/>
    <property type="molecule type" value="Genomic_DNA"/>
</dbReference>
<gene>
    <name evidence="4" type="ORF">IAG44_39920</name>
</gene>
<feature type="region of interest" description="Disordered" evidence="1">
    <location>
        <begin position="136"/>
        <end position="157"/>
    </location>
</feature>
<keyword evidence="2" id="KW-0812">Transmembrane</keyword>
<dbReference type="Pfam" id="PF07811">
    <property type="entry name" value="TadE"/>
    <property type="match status" value="1"/>
</dbReference>
<sequence length="157" mass="16647">MTPPHRERGSATVELVLLAPVLLMLLWFLVCCGRLSDTRLQIEDAAHQAARAATHHHTRPGAAEAARTTAAAALDDAGITCQDLTVTTHDTPSNGTTATAEVTCTVGLQDLALLQVPGTTTLTARATAPVDRFRSRTPRFEDSEAHWGANRGAGGER</sequence>
<feature type="domain" description="TadE-like" evidence="3">
    <location>
        <begin position="9"/>
        <end position="51"/>
    </location>
</feature>
<reference evidence="4 5" key="1">
    <citation type="submission" date="2020-08" db="EMBL/GenBank/DDBJ databases">
        <title>A novel species.</title>
        <authorList>
            <person name="Gao J."/>
        </authorList>
    </citation>
    <scope>NUCLEOTIDE SEQUENCE [LARGE SCALE GENOMIC DNA]</scope>
    <source>
        <strain evidence="4 5">CRXT-G-22</strain>
    </source>
</reference>
<dbReference type="Proteomes" id="UP000516052">
    <property type="component" value="Chromosome"/>
</dbReference>
<keyword evidence="2" id="KW-1133">Transmembrane helix</keyword>
<dbReference type="InterPro" id="IPR012495">
    <property type="entry name" value="TadE-like_dom"/>
</dbReference>
<organism evidence="4 5">
    <name type="scientific">Streptomyces roseirectus</name>
    <dbReference type="NCBI Taxonomy" id="2768066"/>
    <lineage>
        <taxon>Bacteria</taxon>
        <taxon>Bacillati</taxon>
        <taxon>Actinomycetota</taxon>
        <taxon>Actinomycetes</taxon>
        <taxon>Kitasatosporales</taxon>
        <taxon>Streptomycetaceae</taxon>
        <taxon>Streptomyces</taxon>
    </lineage>
</organism>
<evidence type="ECO:0000259" key="3">
    <source>
        <dbReference type="Pfam" id="PF07811"/>
    </source>
</evidence>
<dbReference type="AlphaFoldDB" id="A0A7H0IQB5"/>